<dbReference type="Proteomes" id="UP001604336">
    <property type="component" value="Unassembled WGS sequence"/>
</dbReference>
<feature type="compositionally biased region" description="Basic residues" evidence="1">
    <location>
        <begin position="10"/>
        <end position="19"/>
    </location>
</feature>
<evidence type="ECO:0000256" key="1">
    <source>
        <dbReference type="SAM" id="MobiDB-lite"/>
    </source>
</evidence>
<dbReference type="EMBL" id="JBFOLK010000011">
    <property type="protein sequence ID" value="KAL2474536.1"/>
    <property type="molecule type" value="Genomic_DNA"/>
</dbReference>
<protein>
    <submittedName>
        <fullName evidence="2">Uncharacterized protein</fullName>
    </submittedName>
</protein>
<reference evidence="3" key="1">
    <citation type="submission" date="2024-07" db="EMBL/GenBank/DDBJ databases">
        <title>Two chromosome-level genome assemblies of Korean endemic species Abeliophyllum distichum and Forsythia ovata (Oleaceae).</title>
        <authorList>
            <person name="Jang H."/>
        </authorList>
    </citation>
    <scope>NUCLEOTIDE SEQUENCE [LARGE SCALE GENOMIC DNA]</scope>
</reference>
<proteinExistence type="predicted"/>
<dbReference type="AlphaFoldDB" id="A0ABD1QI95"/>
<evidence type="ECO:0000313" key="3">
    <source>
        <dbReference type="Proteomes" id="UP001604336"/>
    </source>
</evidence>
<gene>
    <name evidence="2" type="ORF">Adt_35272</name>
</gene>
<sequence length="133" mass="14916">MASMTEALRRPKLNKKKQNKGPPEMRSSLNNRNAPAARQLDKYLSFLTSVASMVTNMIREVDSLVVAKVVVKTKLYASLVDVKRAELRVVAAERERPLEERAEAAKNSIATINCDYDDMVAKKEAWLADAHDN</sequence>
<comment type="caution">
    <text evidence="2">The sequence shown here is derived from an EMBL/GenBank/DDBJ whole genome shotgun (WGS) entry which is preliminary data.</text>
</comment>
<name>A0ABD1QI95_9LAMI</name>
<evidence type="ECO:0000313" key="2">
    <source>
        <dbReference type="EMBL" id="KAL2474536.1"/>
    </source>
</evidence>
<accession>A0ABD1QI95</accession>
<organism evidence="2 3">
    <name type="scientific">Abeliophyllum distichum</name>
    <dbReference type="NCBI Taxonomy" id="126358"/>
    <lineage>
        <taxon>Eukaryota</taxon>
        <taxon>Viridiplantae</taxon>
        <taxon>Streptophyta</taxon>
        <taxon>Embryophyta</taxon>
        <taxon>Tracheophyta</taxon>
        <taxon>Spermatophyta</taxon>
        <taxon>Magnoliopsida</taxon>
        <taxon>eudicotyledons</taxon>
        <taxon>Gunneridae</taxon>
        <taxon>Pentapetalae</taxon>
        <taxon>asterids</taxon>
        <taxon>lamiids</taxon>
        <taxon>Lamiales</taxon>
        <taxon>Oleaceae</taxon>
        <taxon>Forsythieae</taxon>
        <taxon>Abeliophyllum</taxon>
    </lineage>
</organism>
<feature type="region of interest" description="Disordered" evidence="1">
    <location>
        <begin position="1"/>
        <end position="34"/>
    </location>
</feature>
<keyword evidence="3" id="KW-1185">Reference proteome</keyword>